<name>A0ABS1S610_9RHOB</name>
<dbReference type="PROSITE" id="PS50925">
    <property type="entry name" value="BLUF"/>
    <property type="match status" value="1"/>
</dbReference>
<keyword evidence="3" id="KW-1185">Reference proteome</keyword>
<evidence type="ECO:0000259" key="1">
    <source>
        <dbReference type="PROSITE" id="PS50925"/>
    </source>
</evidence>
<evidence type="ECO:0000313" key="2">
    <source>
        <dbReference type="EMBL" id="MBL3674168.1"/>
    </source>
</evidence>
<organism evidence="2 3">
    <name type="scientific">Paracoccus aerius</name>
    <dbReference type="NCBI Taxonomy" id="1915382"/>
    <lineage>
        <taxon>Bacteria</taxon>
        <taxon>Pseudomonadati</taxon>
        <taxon>Pseudomonadota</taxon>
        <taxon>Alphaproteobacteria</taxon>
        <taxon>Rhodobacterales</taxon>
        <taxon>Paracoccaceae</taxon>
        <taxon>Paracoccus</taxon>
    </lineage>
</organism>
<dbReference type="InterPro" id="IPR036046">
    <property type="entry name" value="Acylphosphatase-like_dom_sf"/>
</dbReference>
<dbReference type="Gene3D" id="3.30.70.100">
    <property type="match status" value="1"/>
</dbReference>
<dbReference type="SMART" id="SM01034">
    <property type="entry name" value="BLUF"/>
    <property type="match status" value="1"/>
</dbReference>
<dbReference type="SUPFAM" id="SSF54975">
    <property type="entry name" value="Acylphosphatase/BLUF domain-like"/>
    <property type="match status" value="1"/>
</dbReference>
<sequence>MTDLIAILYRSEALTKAGSGEDTRILTAAQGRNGSLLVTGFLHRENDVFYQWLEGPAAAVRTVFASIAADRRHRDVRKLSEFAIDERSFPRWSMAYSDGSATSLFDWAAKAGISLHMVQPDRILAFLQYCSQRSLF</sequence>
<feature type="domain" description="BLUF" evidence="1">
    <location>
        <begin position="4"/>
        <end position="95"/>
    </location>
</feature>
<accession>A0ABS1S610</accession>
<gene>
    <name evidence="2" type="ORF">JL111_11790</name>
</gene>
<reference evidence="2 3" key="1">
    <citation type="submission" date="2021-01" db="EMBL/GenBank/DDBJ databases">
        <title>011410 draft genome.</title>
        <authorList>
            <person name="Lang L."/>
        </authorList>
    </citation>
    <scope>NUCLEOTIDE SEQUENCE [LARGE SCALE GENOMIC DNA]</scope>
    <source>
        <strain evidence="2 3">KCTC 42845</strain>
    </source>
</reference>
<dbReference type="RefSeq" id="WP_167624067.1">
    <property type="nucleotide sequence ID" value="NZ_BNCL01000006.1"/>
</dbReference>
<comment type="caution">
    <text evidence="2">The sequence shown here is derived from an EMBL/GenBank/DDBJ whole genome shotgun (WGS) entry which is preliminary data.</text>
</comment>
<dbReference type="EMBL" id="JAESHT010000009">
    <property type="protein sequence ID" value="MBL3674168.1"/>
    <property type="molecule type" value="Genomic_DNA"/>
</dbReference>
<proteinExistence type="predicted"/>
<dbReference type="Proteomes" id="UP000644749">
    <property type="component" value="Unassembled WGS sequence"/>
</dbReference>
<protein>
    <submittedName>
        <fullName evidence="2">BLUF domain-containing protein</fullName>
    </submittedName>
</protein>
<dbReference type="InterPro" id="IPR007024">
    <property type="entry name" value="BLUF_domain"/>
</dbReference>
<dbReference type="Pfam" id="PF04940">
    <property type="entry name" value="BLUF"/>
    <property type="match status" value="1"/>
</dbReference>
<evidence type="ECO:0000313" key="3">
    <source>
        <dbReference type="Proteomes" id="UP000644749"/>
    </source>
</evidence>